<dbReference type="InterPro" id="IPR022419">
    <property type="entry name" value="Porphobilin_deaminase_cofac_BS"/>
</dbReference>
<dbReference type="NCBIfam" id="TIGR00212">
    <property type="entry name" value="hemC"/>
    <property type="match status" value="1"/>
</dbReference>
<dbReference type="PANTHER" id="PTHR11557">
    <property type="entry name" value="PORPHOBILINOGEN DEAMINASE"/>
    <property type="match status" value="1"/>
</dbReference>
<dbReference type="FunFam" id="3.40.190.10:FF:000004">
    <property type="entry name" value="Porphobilinogen deaminase"/>
    <property type="match status" value="1"/>
</dbReference>
<evidence type="ECO:0000256" key="4">
    <source>
        <dbReference type="ARBA" id="ARBA00011245"/>
    </source>
</evidence>
<comment type="similarity">
    <text evidence="3 8">Belongs to the HMBS family.</text>
</comment>
<reference evidence="11 12" key="1">
    <citation type="submission" date="2018-05" db="EMBL/GenBank/DDBJ databases">
        <title>Comparative genomic sequence analysis between strain HN4 and CCM 8460T (Falsochrobactrum ovis) will provide more evidence to prove that HN4 is a new species of Falsochrobactrum.</title>
        <authorList>
            <person name="Lyu W."/>
            <person name="Sun L."/>
            <person name="Yao L."/>
        </authorList>
    </citation>
    <scope>NUCLEOTIDE SEQUENCE [LARGE SCALE GENOMIC DNA]</scope>
    <source>
        <strain evidence="11 12">HN4</strain>
    </source>
</reference>
<comment type="caution">
    <text evidence="11">The sequence shown here is derived from an EMBL/GenBank/DDBJ whole genome shotgun (WGS) entry which is preliminary data.</text>
</comment>
<dbReference type="GO" id="GO:0006782">
    <property type="term" value="P:protoporphyrinogen IX biosynthetic process"/>
    <property type="evidence" value="ECO:0007669"/>
    <property type="project" value="UniProtKB-UniRule"/>
</dbReference>
<dbReference type="SUPFAM" id="SSF54782">
    <property type="entry name" value="Porphobilinogen deaminase (hydroxymethylbilane synthase), C-terminal domain"/>
    <property type="match status" value="1"/>
</dbReference>
<protein>
    <recommendedName>
        <fullName evidence="8">Porphobilinogen deaminase</fullName>
        <shortName evidence="8">PBG</shortName>
        <ecNumber evidence="8">2.5.1.61</ecNumber>
    </recommendedName>
    <alternativeName>
        <fullName evidence="8">Hydroxymethylbilane synthase</fullName>
        <shortName evidence="8">HMBS</shortName>
    </alternativeName>
    <alternativeName>
        <fullName evidence="8">Pre-uroporphyrinogen synthase</fullName>
    </alternativeName>
</protein>
<dbReference type="Pfam" id="PF01379">
    <property type="entry name" value="Porphobil_deam"/>
    <property type="match status" value="1"/>
</dbReference>
<evidence type="ECO:0000259" key="10">
    <source>
        <dbReference type="Pfam" id="PF03900"/>
    </source>
</evidence>
<evidence type="ECO:0000256" key="8">
    <source>
        <dbReference type="HAMAP-Rule" id="MF_00260"/>
    </source>
</evidence>
<dbReference type="GO" id="GO:0004418">
    <property type="term" value="F:hydroxymethylbilane synthase activity"/>
    <property type="evidence" value="ECO:0007669"/>
    <property type="project" value="UniProtKB-UniRule"/>
</dbReference>
<dbReference type="InterPro" id="IPR022418">
    <property type="entry name" value="Porphobilinogen_deaminase_C"/>
</dbReference>
<dbReference type="PROSITE" id="PS00533">
    <property type="entry name" value="PORPHOBILINOGEN_DEAM"/>
    <property type="match status" value="1"/>
</dbReference>
<dbReference type="AlphaFoldDB" id="A0A316JEH3"/>
<accession>A0A316JEH3</accession>
<dbReference type="OrthoDB" id="9810298at2"/>
<dbReference type="UniPathway" id="UPA00251">
    <property type="reaction ID" value="UER00319"/>
</dbReference>
<comment type="cofactor">
    <cofactor evidence="8">
        <name>dipyrromethane</name>
        <dbReference type="ChEBI" id="CHEBI:60342"/>
    </cofactor>
    <text evidence="8">Binds 1 dipyrromethane group covalently.</text>
</comment>
<dbReference type="PRINTS" id="PR00151">
    <property type="entry name" value="PORPHBDMNASE"/>
</dbReference>
<evidence type="ECO:0000256" key="7">
    <source>
        <dbReference type="ARBA" id="ARBA00048169"/>
    </source>
</evidence>
<evidence type="ECO:0000256" key="6">
    <source>
        <dbReference type="ARBA" id="ARBA00023244"/>
    </source>
</evidence>
<dbReference type="HAMAP" id="MF_00260">
    <property type="entry name" value="Porphobil_deam"/>
    <property type="match status" value="1"/>
</dbReference>
<dbReference type="InterPro" id="IPR022417">
    <property type="entry name" value="Porphobilin_deaminase_N"/>
</dbReference>
<dbReference type="FunFam" id="3.40.190.10:FF:000005">
    <property type="entry name" value="Porphobilinogen deaminase"/>
    <property type="match status" value="1"/>
</dbReference>
<keyword evidence="5 8" id="KW-0808">Transferase</keyword>
<comment type="pathway">
    <text evidence="2">Porphyrin-containing compound metabolism; protoporphyrin-IX biosynthesis; coproporphyrinogen-III from 5-aminolevulinate: step 2/4.</text>
</comment>
<comment type="subunit">
    <text evidence="4 8">Monomer.</text>
</comment>
<dbReference type="PIRSF" id="PIRSF001438">
    <property type="entry name" value="4pyrrol_synth_OHMeBilane_synth"/>
    <property type="match status" value="1"/>
</dbReference>
<evidence type="ECO:0000313" key="11">
    <source>
        <dbReference type="EMBL" id="PWL19651.1"/>
    </source>
</evidence>
<proteinExistence type="inferred from homology"/>
<dbReference type="SUPFAM" id="SSF53850">
    <property type="entry name" value="Periplasmic binding protein-like II"/>
    <property type="match status" value="1"/>
</dbReference>
<keyword evidence="12" id="KW-1185">Reference proteome</keyword>
<evidence type="ECO:0000313" key="12">
    <source>
        <dbReference type="Proteomes" id="UP000245865"/>
    </source>
</evidence>
<dbReference type="Gene3D" id="3.40.190.10">
    <property type="entry name" value="Periplasmic binding protein-like II"/>
    <property type="match status" value="2"/>
</dbReference>
<feature type="modified residue" description="S-(dipyrrolylmethanemethyl)cysteine" evidence="8">
    <location>
        <position position="249"/>
    </location>
</feature>
<evidence type="ECO:0000256" key="5">
    <source>
        <dbReference type="ARBA" id="ARBA00022679"/>
    </source>
</evidence>
<sequence length="314" mass="33748">MQTASLKNGTLKIGTRGSKLALAQAYETRRRLQEAHGLAEDAIEILPMSTAGDRIQDRPLAQVGGKGLFTEEIEAALKDGRIDIAVHSTKDMPTVLPDGLHLSAFLEREDPRDAFIGRTAKRFLDLPQGAVIGSSSLRRQAMIRRLRPDLQVVMFRGNVLTRLRKLEEGEVDGTFLACAGLRRLGLADVITDLLDPETFLPAPGQGAIGIESRIGDDRIDALLKPLAHRDTHVALACERAFLASLDGSCRTPIAALALVNGDTVSFRGMILTPDGTEAHEVSAQGTASDAALLGADAAKRVRAMAGAHFFDGWE</sequence>
<dbReference type="RefSeq" id="WP_109705038.1">
    <property type="nucleotide sequence ID" value="NZ_QGDB01000001.1"/>
</dbReference>
<dbReference type="GO" id="GO:0005737">
    <property type="term" value="C:cytoplasm"/>
    <property type="evidence" value="ECO:0007669"/>
    <property type="project" value="UniProtKB-UniRule"/>
</dbReference>
<dbReference type="EMBL" id="QGDB01000001">
    <property type="protein sequence ID" value="PWL19651.1"/>
    <property type="molecule type" value="Genomic_DNA"/>
</dbReference>
<evidence type="ECO:0000256" key="2">
    <source>
        <dbReference type="ARBA" id="ARBA00004735"/>
    </source>
</evidence>
<dbReference type="PANTHER" id="PTHR11557:SF0">
    <property type="entry name" value="PORPHOBILINOGEN DEAMINASE"/>
    <property type="match status" value="1"/>
</dbReference>
<keyword evidence="6 8" id="KW-0627">Porphyrin biosynthesis</keyword>
<organism evidence="11 12">
    <name type="scientific">Falsochrobactrum shanghaiense</name>
    <dbReference type="NCBI Taxonomy" id="2201899"/>
    <lineage>
        <taxon>Bacteria</taxon>
        <taxon>Pseudomonadati</taxon>
        <taxon>Pseudomonadota</taxon>
        <taxon>Alphaproteobacteria</taxon>
        <taxon>Hyphomicrobiales</taxon>
        <taxon>Brucellaceae</taxon>
        <taxon>Falsochrobactrum</taxon>
    </lineage>
</organism>
<dbReference type="InterPro" id="IPR036803">
    <property type="entry name" value="Porphobilinogen_deaminase_C_sf"/>
</dbReference>
<feature type="domain" description="Porphobilinogen deaminase N-terminal" evidence="9">
    <location>
        <begin position="11"/>
        <end position="219"/>
    </location>
</feature>
<dbReference type="InterPro" id="IPR000860">
    <property type="entry name" value="HemC"/>
</dbReference>
<evidence type="ECO:0000259" key="9">
    <source>
        <dbReference type="Pfam" id="PF01379"/>
    </source>
</evidence>
<comment type="function">
    <text evidence="1 8">Tetrapolymerization of the monopyrrole PBG into the hydroxymethylbilane pre-uroporphyrinogen in several discrete steps.</text>
</comment>
<comment type="catalytic activity">
    <reaction evidence="7 8">
        <text>4 porphobilinogen + H2O = hydroxymethylbilane + 4 NH4(+)</text>
        <dbReference type="Rhea" id="RHEA:13185"/>
        <dbReference type="ChEBI" id="CHEBI:15377"/>
        <dbReference type="ChEBI" id="CHEBI:28938"/>
        <dbReference type="ChEBI" id="CHEBI:57845"/>
        <dbReference type="ChEBI" id="CHEBI:58126"/>
        <dbReference type="EC" id="2.5.1.61"/>
    </reaction>
</comment>
<dbReference type="Proteomes" id="UP000245865">
    <property type="component" value="Unassembled WGS sequence"/>
</dbReference>
<comment type="miscellaneous">
    <text evidence="8">The porphobilinogen subunits are added to the dipyrromethane group.</text>
</comment>
<evidence type="ECO:0000256" key="3">
    <source>
        <dbReference type="ARBA" id="ARBA00005638"/>
    </source>
</evidence>
<dbReference type="Gene3D" id="3.30.160.40">
    <property type="entry name" value="Porphobilinogen deaminase, C-terminal domain"/>
    <property type="match status" value="1"/>
</dbReference>
<evidence type="ECO:0000256" key="1">
    <source>
        <dbReference type="ARBA" id="ARBA00002869"/>
    </source>
</evidence>
<name>A0A316JEH3_9HYPH</name>
<gene>
    <name evidence="8 11" type="primary">hemC</name>
    <name evidence="11" type="ORF">DKP76_03685</name>
</gene>
<feature type="domain" description="Porphobilinogen deaminase C-terminal" evidence="10">
    <location>
        <begin position="236"/>
        <end position="301"/>
    </location>
</feature>
<dbReference type="Pfam" id="PF03900">
    <property type="entry name" value="Porphobil_deamC"/>
    <property type="match status" value="1"/>
</dbReference>
<dbReference type="EC" id="2.5.1.61" evidence="8"/>